<gene>
    <name evidence="1" type="ORF">SSEM1_gp27</name>
</gene>
<accession>A0A6H0D9T8</accession>
<reference evidence="1 2" key="1">
    <citation type="submission" date="2020-03" db="EMBL/GenBank/DDBJ databases">
        <title>Complete genome sequence of Pantoea agglomerans bacteriophage vB_PagM_SSEM1.</title>
        <authorList>
            <person name="Truncaite L."/>
            <person name="Alijosius L."/>
            <person name="Petrauskaite E."/>
            <person name="Simoliunas E."/>
        </authorList>
    </citation>
    <scope>NUCLEOTIDE SEQUENCE [LARGE SCALE GENOMIC DNA]</scope>
</reference>
<sequence length="80" mass="8919">MSGQHSQFQVDGTQYLVESDCSQAAFPRLVDKVIRQLERIGKHAAVEMYGHEAVVCSYTKINHELVKCKLTVNPKGLPCS</sequence>
<keyword evidence="2" id="KW-1185">Reference proteome</keyword>
<protein>
    <submittedName>
        <fullName evidence="1">Uncharacterized protein</fullName>
    </submittedName>
</protein>
<dbReference type="EMBL" id="MT230534">
    <property type="protein sequence ID" value="QIS79359.1"/>
    <property type="molecule type" value="Genomic_DNA"/>
</dbReference>
<proteinExistence type="predicted"/>
<organism evidence="1 2">
    <name type="scientific">Pantoea phage vB_PagM_SSEM1</name>
    <dbReference type="NCBI Taxonomy" id="2721760"/>
    <lineage>
        <taxon>Viruses</taxon>
        <taxon>Duplodnaviria</taxon>
        <taxon>Heunggongvirae</taxon>
        <taxon>Uroviricota</taxon>
        <taxon>Caudoviricetes</taxon>
        <taxon>Chaseviridae</taxon>
        <taxon>Cleopatravirinae</taxon>
        <taxon>Loessnervirus</taxon>
        <taxon>Loessnervirus SSEM1</taxon>
    </lineage>
</organism>
<dbReference type="Proteomes" id="UP000502959">
    <property type="component" value="Segment"/>
</dbReference>
<evidence type="ECO:0000313" key="1">
    <source>
        <dbReference type="EMBL" id="QIS79359.1"/>
    </source>
</evidence>
<evidence type="ECO:0000313" key="2">
    <source>
        <dbReference type="Proteomes" id="UP000502959"/>
    </source>
</evidence>
<name>A0A6H0D9T8_9CAUD</name>